<protein>
    <submittedName>
        <fullName evidence="1">Uncharacterized protein</fullName>
    </submittedName>
</protein>
<evidence type="ECO:0000313" key="1">
    <source>
        <dbReference type="EMBL" id="KAL2857462.1"/>
    </source>
</evidence>
<organism evidence="1 2">
    <name type="scientific">Aspergillus pseudodeflectus</name>
    <dbReference type="NCBI Taxonomy" id="176178"/>
    <lineage>
        <taxon>Eukaryota</taxon>
        <taxon>Fungi</taxon>
        <taxon>Dikarya</taxon>
        <taxon>Ascomycota</taxon>
        <taxon>Pezizomycotina</taxon>
        <taxon>Eurotiomycetes</taxon>
        <taxon>Eurotiomycetidae</taxon>
        <taxon>Eurotiales</taxon>
        <taxon>Aspergillaceae</taxon>
        <taxon>Aspergillus</taxon>
        <taxon>Aspergillus subgen. Nidulantes</taxon>
    </lineage>
</organism>
<reference evidence="1 2" key="1">
    <citation type="submission" date="2024-07" db="EMBL/GenBank/DDBJ databases">
        <title>Section-level genome sequencing and comparative genomics of Aspergillus sections Usti and Cavernicolus.</title>
        <authorList>
            <consortium name="Lawrence Berkeley National Laboratory"/>
            <person name="Nybo J.L."/>
            <person name="Vesth T.C."/>
            <person name="Theobald S."/>
            <person name="Frisvad J.C."/>
            <person name="Larsen T.O."/>
            <person name="Kjaerboelling I."/>
            <person name="Rothschild-Mancinelli K."/>
            <person name="Lyhne E.K."/>
            <person name="Kogle M.E."/>
            <person name="Barry K."/>
            <person name="Clum A."/>
            <person name="Na H."/>
            <person name="Ledsgaard L."/>
            <person name="Lin J."/>
            <person name="Lipzen A."/>
            <person name="Kuo A."/>
            <person name="Riley R."/>
            <person name="Mondo S."/>
            <person name="LaButti K."/>
            <person name="Haridas S."/>
            <person name="Pangalinan J."/>
            <person name="Salamov A.A."/>
            <person name="Simmons B.A."/>
            <person name="Magnuson J.K."/>
            <person name="Chen J."/>
            <person name="Drula E."/>
            <person name="Henrissat B."/>
            <person name="Wiebenga A."/>
            <person name="Lubbers R.J."/>
            <person name="Gomes A.C."/>
            <person name="Macurrencykelacurrency M.R."/>
            <person name="Stajich J."/>
            <person name="Grigoriev I.V."/>
            <person name="Mortensen U.H."/>
            <person name="De vries R.P."/>
            <person name="Baker S.E."/>
            <person name="Andersen M.R."/>
        </authorList>
    </citation>
    <scope>NUCLEOTIDE SEQUENCE [LARGE SCALE GENOMIC DNA]</scope>
    <source>
        <strain evidence="1 2">CBS 756.74</strain>
    </source>
</reference>
<dbReference type="RefSeq" id="XP_070902993.1">
    <property type="nucleotide sequence ID" value="XM_071038916.1"/>
</dbReference>
<dbReference type="Proteomes" id="UP001610444">
    <property type="component" value="Unassembled WGS sequence"/>
</dbReference>
<gene>
    <name evidence="1" type="ORF">BJX68DRAFT_228845</name>
</gene>
<keyword evidence="2" id="KW-1185">Reference proteome</keyword>
<feature type="non-terminal residue" evidence="1">
    <location>
        <position position="1"/>
    </location>
</feature>
<dbReference type="GeneID" id="98154080"/>
<evidence type="ECO:0000313" key="2">
    <source>
        <dbReference type="Proteomes" id="UP001610444"/>
    </source>
</evidence>
<proteinExistence type="predicted"/>
<dbReference type="Gene3D" id="2.60.120.400">
    <property type="entry name" value="Calcium-mediated lectin"/>
    <property type="match status" value="1"/>
</dbReference>
<dbReference type="EMBL" id="JBFXLR010000006">
    <property type="protein sequence ID" value="KAL2857462.1"/>
    <property type="molecule type" value="Genomic_DNA"/>
</dbReference>
<dbReference type="InterPro" id="IPR036684">
    <property type="entry name" value="Ca_lectin_sf"/>
</dbReference>
<name>A0ABR4KZD6_9EURO</name>
<comment type="caution">
    <text evidence="1">The sequence shown here is derived from an EMBL/GenBank/DDBJ whole genome shotgun (WGS) entry which is preliminary data.</text>
</comment>
<sequence>MVQFSCCHAQYLITQHRQPLLQLRYSLLKSVLPVALQPPSSDIAESVNSPSLGSQLRTTAMANVTNIRPMRDLPQPIAIPIPGWATVTISGTTNAAYHQRVTVTDVTNGGQTFILRGQGEGSTPMSVDGQPPTNGSVILDAVEPSYRTLLLTCEFSSSGREDDFSLSRVVHPRTWAEYYPDGTYTPVRIFWEIDVEDGADLDYNDSIITIAAHLG</sequence>
<accession>A0ABR4KZD6</accession>